<keyword evidence="2" id="KW-1185">Reference proteome</keyword>
<evidence type="ECO:0000313" key="2">
    <source>
        <dbReference type="Proteomes" id="UP000190637"/>
    </source>
</evidence>
<dbReference type="OrthoDB" id="3435725at2"/>
<proteinExistence type="predicted"/>
<dbReference type="EMBL" id="FUWS01000004">
    <property type="protein sequence ID" value="SJZ94606.1"/>
    <property type="molecule type" value="Genomic_DNA"/>
</dbReference>
<dbReference type="RefSeq" id="WP_078761296.1">
    <property type="nucleotide sequence ID" value="NZ_FUWS01000004.1"/>
</dbReference>
<organism evidence="1 2">
    <name type="scientific">Marinactinospora thermotolerans DSM 45154</name>
    <dbReference type="NCBI Taxonomy" id="1122192"/>
    <lineage>
        <taxon>Bacteria</taxon>
        <taxon>Bacillati</taxon>
        <taxon>Actinomycetota</taxon>
        <taxon>Actinomycetes</taxon>
        <taxon>Streptosporangiales</taxon>
        <taxon>Nocardiopsidaceae</taxon>
        <taxon>Marinactinospora</taxon>
    </lineage>
</organism>
<reference evidence="1 2" key="1">
    <citation type="submission" date="2017-02" db="EMBL/GenBank/DDBJ databases">
        <authorList>
            <person name="Peterson S.W."/>
        </authorList>
    </citation>
    <scope>NUCLEOTIDE SEQUENCE [LARGE SCALE GENOMIC DNA]</scope>
    <source>
        <strain evidence="1 2">DSM 45154</strain>
    </source>
</reference>
<evidence type="ECO:0000313" key="1">
    <source>
        <dbReference type="EMBL" id="SJZ94606.1"/>
    </source>
</evidence>
<dbReference type="SUPFAM" id="SSF55486">
    <property type="entry name" value="Metalloproteases ('zincins'), catalytic domain"/>
    <property type="match status" value="1"/>
</dbReference>
<gene>
    <name evidence="1" type="ORF">SAMN02745673_01979</name>
</gene>
<sequence>MERVLHRQWPEGTIPSQTVLDNINALANLPFHIADRVIDEVEAIYVGEGSIVELDGMGVLRGRLTYPEGPHSRPFERLAGIYRYGVVALGSLPHESISLVLHEVGHVLDIADRMMSETREWRDLHRACVARLCEPYWHIRHEWWAEAFALTAGDGFEVLTDLLAGDTRLAYDVTSYFQDHYGVMQ</sequence>
<name>A0A1T4PTI6_9ACTN</name>
<accession>A0A1T4PTI6</accession>
<dbReference type="AlphaFoldDB" id="A0A1T4PTI6"/>
<dbReference type="Proteomes" id="UP000190637">
    <property type="component" value="Unassembled WGS sequence"/>
</dbReference>
<protein>
    <submittedName>
        <fullName evidence="1">Uncharacterized protein</fullName>
    </submittedName>
</protein>